<dbReference type="InterPro" id="IPR020422">
    <property type="entry name" value="TYR_PHOSPHATASE_DUAL_dom"/>
</dbReference>
<feature type="transmembrane region" description="Helical" evidence="2">
    <location>
        <begin position="210"/>
        <end position="231"/>
    </location>
</feature>
<dbReference type="Gene3D" id="3.90.190.10">
    <property type="entry name" value="Protein tyrosine phosphatase superfamily"/>
    <property type="match status" value="1"/>
</dbReference>
<dbReference type="RefSeq" id="XP_007719360.1">
    <property type="nucleotide sequence ID" value="XM_007721170.1"/>
</dbReference>
<dbReference type="InterPro" id="IPR052449">
    <property type="entry name" value="STYX-Interacting_Phosphatase"/>
</dbReference>
<evidence type="ECO:0000256" key="2">
    <source>
        <dbReference type="SAM" id="Phobius"/>
    </source>
</evidence>
<dbReference type="InterPro" id="IPR000340">
    <property type="entry name" value="Dual-sp_phosphatase_cat-dom"/>
</dbReference>
<keyword evidence="2" id="KW-1133">Transmembrane helix</keyword>
<organism evidence="4 5">
    <name type="scientific">Capronia coronata CBS 617.96</name>
    <dbReference type="NCBI Taxonomy" id="1182541"/>
    <lineage>
        <taxon>Eukaryota</taxon>
        <taxon>Fungi</taxon>
        <taxon>Dikarya</taxon>
        <taxon>Ascomycota</taxon>
        <taxon>Pezizomycotina</taxon>
        <taxon>Eurotiomycetes</taxon>
        <taxon>Chaetothyriomycetidae</taxon>
        <taxon>Chaetothyriales</taxon>
        <taxon>Herpotrichiellaceae</taxon>
        <taxon>Capronia</taxon>
    </lineage>
</organism>
<dbReference type="InterPro" id="IPR029021">
    <property type="entry name" value="Prot-tyrosine_phosphatase-like"/>
</dbReference>
<sequence>MAASSNYGGDRMTPYVQSFPYSDKRLFEPPRVQIPPPALDYQHGRPTFRVSSTSFGQMSGIYGDPTFLRALTACYNLNMRHTMLSWQYEMRRTAQAIVPFLFLGPSSAAKDPEFVKRTGITLLVAVRNTTSVRTRPAFLDPALFPSSEGISTLTFDFDSPYDFIPNLRPIVRAMNDHLAATCIRTPPKDVSDIKGKILVFCESGNDRSTVLVAAYLMATFGISAVSAIHIIQSQRFSITTSDEMKNVLLDWQEIVKAERQVAAGQQQASSFVLPQRPVKRNIDHVYDNDDAGLDSQQSGNLEVREGVAPFADVAG</sequence>
<dbReference type="InterPro" id="IPR000387">
    <property type="entry name" value="Tyr_Pase_dom"/>
</dbReference>
<dbReference type="Proteomes" id="UP000019484">
    <property type="component" value="Unassembled WGS sequence"/>
</dbReference>
<dbReference type="CDD" id="cd14498">
    <property type="entry name" value="DSP"/>
    <property type="match status" value="1"/>
</dbReference>
<dbReference type="eggNOG" id="KOG1716">
    <property type="taxonomic scope" value="Eukaryota"/>
</dbReference>
<evidence type="ECO:0000256" key="1">
    <source>
        <dbReference type="ARBA" id="ARBA00009649"/>
    </source>
</evidence>
<feature type="domain" description="Tyrosine specific protein phosphatases" evidence="3">
    <location>
        <begin position="161"/>
        <end position="246"/>
    </location>
</feature>
<dbReference type="GO" id="GO:0005737">
    <property type="term" value="C:cytoplasm"/>
    <property type="evidence" value="ECO:0007669"/>
    <property type="project" value="TreeGrafter"/>
</dbReference>
<keyword evidence="5" id="KW-1185">Reference proteome</keyword>
<dbReference type="OrthoDB" id="10252009at2759"/>
<dbReference type="GO" id="GO:0062026">
    <property type="term" value="P:negative regulation of SCF-dependent proteasomal ubiquitin-dependent catabolic process"/>
    <property type="evidence" value="ECO:0007669"/>
    <property type="project" value="TreeGrafter"/>
</dbReference>
<dbReference type="EMBL" id="AMWN01000001">
    <property type="protein sequence ID" value="EXJ95131.1"/>
    <property type="molecule type" value="Genomic_DNA"/>
</dbReference>
<dbReference type="Pfam" id="PF00782">
    <property type="entry name" value="DSPc"/>
    <property type="match status" value="1"/>
</dbReference>
<dbReference type="STRING" id="1182541.W9Z0N5"/>
<dbReference type="GO" id="GO:1990444">
    <property type="term" value="F:F-box domain binding"/>
    <property type="evidence" value="ECO:0007669"/>
    <property type="project" value="TreeGrafter"/>
</dbReference>
<reference evidence="4 5" key="1">
    <citation type="submission" date="2013-03" db="EMBL/GenBank/DDBJ databases">
        <title>The Genome Sequence of Capronia coronata CBS 617.96.</title>
        <authorList>
            <consortium name="The Broad Institute Genomics Platform"/>
            <person name="Cuomo C."/>
            <person name="de Hoog S."/>
            <person name="Gorbushina A."/>
            <person name="Walker B."/>
            <person name="Young S.K."/>
            <person name="Zeng Q."/>
            <person name="Gargeya S."/>
            <person name="Fitzgerald M."/>
            <person name="Haas B."/>
            <person name="Abouelleil A."/>
            <person name="Allen A.W."/>
            <person name="Alvarado L."/>
            <person name="Arachchi H.M."/>
            <person name="Berlin A.M."/>
            <person name="Chapman S.B."/>
            <person name="Gainer-Dewar J."/>
            <person name="Goldberg J."/>
            <person name="Griggs A."/>
            <person name="Gujja S."/>
            <person name="Hansen M."/>
            <person name="Howarth C."/>
            <person name="Imamovic A."/>
            <person name="Ireland A."/>
            <person name="Larimer J."/>
            <person name="McCowan C."/>
            <person name="Murphy C."/>
            <person name="Pearson M."/>
            <person name="Poon T.W."/>
            <person name="Priest M."/>
            <person name="Roberts A."/>
            <person name="Saif S."/>
            <person name="Shea T."/>
            <person name="Sisk P."/>
            <person name="Sykes S."/>
            <person name="Wortman J."/>
            <person name="Nusbaum C."/>
            <person name="Birren B."/>
        </authorList>
    </citation>
    <scope>NUCLEOTIDE SEQUENCE [LARGE SCALE GENOMIC DNA]</scope>
    <source>
        <strain evidence="4 5">CBS 617.96</strain>
    </source>
</reference>
<dbReference type="GeneID" id="19155159"/>
<keyword evidence="2" id="KW-0472">Membrane</keyword>
<dbReference type="AlphaFoldDB" id="W9Z0N5"/>
<dbReference type="HOGENOM" id="CLU_049471_0_0_1"/>
<accession>W9Z0N5</accession>
<dbReference type="GO" id="GO:0140096">
    <property type="term" value="F:catalytic activity, acting on a protein"/>
    <property type="evidence" value="ECO:0007669"/>
    <property type="project" value="UniProtKB-ARBA"/>
</dbReference>
<name>W9Z0N5_9EURO</name>
<evidence type="ECO:0000313" key="5">
    <source>
        <dbReference type="Proteomes" id="UP000019484"/>
    </source>
</evidence>
<dbReference type="GO" id="GO:0005654">
    <property type="term" value="C:nucleoplasm"/>
    <property type="evidence" value="ECO:0007669"/>
    <property type="project" value="TreeGrafter"/>
</dbReference>
<keyword evidence="2" id="KW-0812">Transmembrane</keyword>
<proteinExistence type="inferred from homology"/>
<dbReference type="SUPFAM" id="SSF52799">
    <property type="entry name" value="(Phosphotyrosine protein) phosphatases II"/>
    <property type="match status" value="1"/>
</dbReference>
<protein>
    <recommendedName>
        <fullName evidence="3">Tyrosine specific protein phosphatases domain-containing protein</fullName>
    </recommendedName>
</protein>
<dbReference type="PROSITE" id="PS50056">
    <property type="entry name" value="TYR_PHOSPHATASE_2"/>
    <property type="match status" value="1"/>
</dbReference>
<dbReference type="PANTHER" id="PTHR46588">
    <property type="entry name" value="SERINE/THREONINE/TYROSINE-INTERACTING PROTEIN"/>
    <property type="match status" value="1"/>
</dbReference>
<dbReference type="SMART" id="SM00195">
    <property type="entry name" value="DSPc"/>
    <property type="match status" value="1"/>
</dbReference>
<evidence type="ECO:0000259" key="3">
    <source>
        <dbReference type="PROSITE" id="PS50056"/>
    </source>
</evidence>
<dbReference type="GO" id="GO:0070372">
    <property type="term" value="P:regulation of ERK1 and ERK2 cascade"/>
    <property type="evidence" value="ECO:0007669"/>
    <property type="project" value="TreeGrafter"/>
</dbReference>
<dbReference type="PANTHER" id="PTHR46588:SF1">
    <property type="entry name" value="SERINE_THREONINE_TYROSINE-INTERACTING PROTEIN"/>
    <property type="match status" value="1"/>
</dbReference>
<comment type="similarity">
    <text evidence="1">Belongs to the protein-tyrosine phosphatase family. Non-receptor class subfamily.</text>
</comment>
<gene>
    <name evidence="4" type="ORF">A1O1_00250</name>
</gene>
<evidence type="ECO:0000313" key="4">
    <source>
        <dbReference type="EMBL" id="EXJ95131.1"/>
    </source>
</evidence>
<comment type="caution">
    <text evidence="4">The sequence shown here is derived from an EMBL/GenBank/DDBJ whole genome shotgun (WGS) entry which is preliminary data.</text>
</comment>